<organism evidence="3 4">
    <name type="scientific">Nitrospina gracilis (strain 3/211)</name>
    <dbReference type="NCBI Taxonomy" id="1266370"/>
    <lineage>
        <taxon>Bacteria</taxon>
        <taxon>Pseudomonadati</taxon>
        <taxon>Nitrospinota/Tectimicrobiota group</taxon>
        <taxon>Nitrospinota</taxon>
        <taxon>Nitrospinia</taxon>
        <taxon>Nitrospinales</taxon>
        <taxon>Nitrospinaceae</taxon>
        <taxon>Nitrospina</taxon>
    </lineage>
</organism>
<evidence type="ECO:0000313" key="3">
    <source>
        <dbReference type="EMBL" id="CCQ90360.1"/>
    </source>
</evidence>
<protein>
    <recommendedName>
        <fullName evidence="5">Cytochrome b561 bacterial/Ni-hydrogenase domain-containing protein</fullName>
    </recommendedName>
</protein>
<dbReference type="AlphaFoldDB" id="M1ZAP9"/>
<accession>M1ZAP9</accession>
<sequence length="183" mass="20746">MTLHYSRLRFWIFSVWLAVLFLSGVSVPALANGDDHDESGDSFLEAVSDALGVVSLWGLVILNALWYYHMGVRRLPRGVREALPDFIVRKPVQWKVRWRNYHYWGNPVILGLSYLHGLWAEDSNWVLWAGWGLIGVLCLSGLAMKLQGADQPGAKVTRLLHTQHTLSVVMVVLLWLGHLFADD</sequence>
<gene>
    <name evidence="3" type="ORF">NITGR_280076</name>
</gene>
<keyword evidence="2" id="KW-0732">Signal</keyword>
<feature type="transmembrane region" description="Helical" evidence="1">
    <location>
        <begin position="125"/>
        <end position="144"/>
    </location>
</feature>
<dbReference type="STRING" id="1266370.NITGR_280076"/>
<keyword evidence="1" id="KW-1133">Transmembrane helix</keyword>
<feature type="transmembrane region" description="Helical" evidence="1">
    <location>
        <begin position="165"/>
        <end position="181"/>
    </location>
</feature>
<proteinExistence type="predicted"/>
<dbReference type="RefSeq" id="WP_005007746.1">
    <property type="nucleotide sequence ID" value="NZ_HG422173.1"/>
</dbReference>
<keyword evidence="1" id="KW-0812">Transmembrane</keyword>
<reference evidence="3 4" key="1">
    <citation type="journal article" date="2013" name="Front. Microbiol.">
        <title>The genome of Nitrospina gracilis illuminates the metabolism and evolution of the major marine nitrite oxidizer.</title>
        <authorList>
            <person name="Luecker S."/>
            <person name="Nowka B."/>
            <person name="Rattei T."/>
            <person name="Spieck E."/>
            <person name="and Daims H."/>
        </authorList>
    </citation>
    <scope>NUCLEOTIDE SEQUENCE [LARGE SCALE GENOMIC DNA]</scope>
    <source>
        <strain evidence="3 4">3/211</strain>
    </source>
</reference>
<dbReference type="HOGENOM" id="CLU_1473729_0_0_0"/>
<name>M1ZAP9_NITG3</name>
<feature type="transmembrane region" description="Helical" evidence="1">
    <location>
        <begin position="101"/>
        <end position="119"/>
    </location>
</feature>
<feature type="chain" id="PRO_5004019897" description="Cytochrome b561 bacterial/Ni-hydrogenase domain-containing protein" evidence="2">
    <location>
        <begin position="32"/>
        <end position="183"/>
    </location>
</feature>
<keyword evidence="4" id="KW-1185">Reference proteome</keyword>
<dbReference type="EMBL" id="CAQJ01000031">
    <property type="protein sequence ID" value="CCQ90360.1"/>
    <property type="molecule type" value="Genomic_DNA"/>
</dbReference>
<evidence type="ECO:0000256" key="1">
    <source>
        <dbReference type="SAM" id="Phobius"/>
    </source>
</evidence>
<evidence type="ECO:0008006" key="5">
    <source>
        <dbReference type="Google" id="ProtNLM"/>
    </source>
</evidence>
<feature type="transmembrane region" description="Helical" evidence="1">
    <location>
        <begin position="47"/>
        <end position="68"/>
    </location>
</feature>
<feature type="signal peptide" evidence="2">
    <location>
        <begin position="1"/>
        <end position="31"/>
    </location>
</feature>
<keyword evidence="1" id="KW-0472">Membrane</keyword>
<dbReference type="Proteomes" id="UP000011704">
    <property type="component" value="Unassembled WGS sequence"/>
</dbReference>
<evidence type="ECO:0000313" key="4">
    <source>
        <dbReference type="Proteomes" id="UP000011704"/>
    </source>
</evidence>
<comment type="caution">
    <text evidence="3">The sequence shown here is derived from an EMBL/GenBank/DDBJ whole genome shotgun (WGS) entry which is preliminary data.</text>
</comment>
<evidence type="ECO:0000256" key="2">
    <source>
        <dbReference type="SAM" id="SignalP"/>
    </source>
</evidence>
<dbReference type="InParanoid" id="M1ZAP9"/>